<feature type="transmembrane region" description="Helical" evidence="1">
    <location>
        <begin position="156"/>
        <end position="175"/>
    </location>
</feature>
<feature type="transmembrane region" description="Helical" evidence="1">
    <location>
        <begin position="187"/>
        <end position="206"/>
    </location>
</feature>
<feature type="transmembrane region" description="Helical" evidence="1">
    <location>
        <begin position="69"/>
        <end position="86"/>
    </location>
</feature>
<evidence type="ECO:0000313" key="3">
    <source>
        <dbReference type="Proteomes" id="UP000699975"/>
    </source>
</evidence>
<name>A0ABS6SIN8_9SPHN</name>
<feature type="transmembrane region" description="Helical" evidence="1">
    <location>
        <begin position="130"/>
        <end position="150"/>
    </location>
</feature>
<gene>
    <name evidence="2" type="ORF">KCG45_01635</name>
</gene>
<feature type="transmembrane region" description="Helical" evidence="1">
    <location>
        <begin position="98"/>
        <end position="118"/>
    </location>
</feature>
<proteinExistence type="predicted"/>
<evidence type="ECO:0008006" key="4">
    <source>
        <dbReference type="Google" id="ProtNLM"/>
    </source>
</evidence>
<evidence type="ECO:0000256" key="1">
    <source>
        <dbReference type="SAM" id="Phobius"/>
    </source>
</evidence>
<evidence type="ECO:0000313" key="2">
    <source>
        <dbReference type="EMBL" id="MBV7264875.1"/>
    </source>
</evidence>
<keyword evidence="1" id="KW-1133">Transmembrane helix</keyword>
<organism evidence="2 3">
    <name type="scientific">Erythrobacter ani</name>
    <dbReference type="NCBI Taxonomy" id="2827235"/>
    <lineage>
        <taxon>Bacteria</taxon>
        <taxon>Pseudomonadati</taxon>
        <taxon>Pseudomonadota</taxon>
        <taxon>Alphaproteobacteria</taxon>
        <taxon>Sphingomonadales</taxon>
        <taxon>Erythrobacteraceae</taxon>
        <taxon>Erythrobacter/Porphyrobacter group</taxon>
        <taxon>Erythrobacter</taxon>
    </lineage>
</organism>
<reference evidence="2 3" key="1">
    <citation type="submission" date="2021-04" db="EMBL/GenBank/DDBJ databases">
        <authorList>
            <person name="Pira H."/>
            <person name="Risdian C."/>
            <person name="Wink J."/>
        </authorList>
    </citation>
    <scope>NUCLEOTIDE SEQUENCE [LARGE SCALE GENOMIC DNA]</scope>
    <source>
        <strain evidence="2 3">WH131</strain>
    </source>
</reference>
<sequence>MRRIGNGLLLFSALAFGAKALIHTEVQARFTPIVIFHAAVMLAWLALFANQASLAAWKRFGLHKTLGRASVLLVAAMVASGVIISWKIGQELGRFEVTIVNVAAFVTFVPLYCAGIYFARKRRIHAHRQAMLIGTLALMTPAYARVIQVLGLPDPLAIVVQLTITVLMAISYEWLTMGRLTQEVQAMLGYSVAVVIVMVAVLAAFFL</sequence>
<accession>A0ABS6SIN8</accession>
<protein>
    <recommendedName>
        <fullName evidence="4">EamA domain-containing protein</fullName>
    </recommendedName>
</protein>
<keyword evidence="1" id="KW-0812">Transmembrane</keyword>
<comment type="caution">
    <text evidence="2">The sequence shown here is derived from an EMBL/GenBank/DDBJ whole genome shotgun (WGS) entry which is preliminary data.</text>
</comment>
<feature type="transmembrane region" description="Helical" evidence="1">
    <location>
        <begin position="30"/>
        <end position="49"/>
    </location>
</feature>
<keyword evidence="3" id="KW-1185">Reference proteome</keyword>
<dbReference type="EMBL" id="JAGSPB010000001">
    <property type="protein sequence ID" value="MBV7264875.1"/>
    <property type="molecule type" value="Genomic_DNA"/>
</dbReference>
<dbReference type="Proteomes" id="UP000699975">
    <property type="component" value="Unassembled WGS sequence"/>
</dbReference>
<keyword evidence="1" id="KW-0472">Membrane</keyword>